<evidence type="ECO:0000313" key="2">
    <source>
        <dbReference type="Proteomes" id="UP001154078"/>
    </source>
</evidence>
<reference evidence="1" key="1">
    <citation type="submission" date="2021-12" db="EMBL/GenBank/DDBJ databases">
        <authorList>
            <person name="King R."/>
        </authorList>
    </citation>
    <scope>NUCLEOTIDE SEQUENCE</scope>
</reference>
<keyword evidence="2" id="KW-1185">Reference proteome</keyword>
<dbReference type="AlphaFoldDB" id="A0A9P0AYB0"/>
<gene>
    <name evidence="1" type="ORF">MELIAE_LOCUS3079</name>
</gene>
<dbReference type="EMBL" id="OV121133">
    <property type="protein sequence ID" value="CAH0550203.1"/>
    <property type="molecule type" value="Genomic_DNA"/>
</dbReference>
<dbReference type="Proteomes" id="UP001154078">
    <property type="component" value="Chromosome 2"/>
</dbReference>
<proteinExistence type="predicted"/>
<organism evidence="1 2">
    <name type="scientific">Brassicogethes aeneus</name>
    <name type="common">Rape pollen beetle</name>
    <name type="synonym">Meligethes aeneus</name>
    <dbReference type="NCBI Taxonomy" id="1431903"/>
    <lineage>
        <taxon>Eukaryota</taxon>
        <taxon>Metazoa</taxon>
        <taxon>Ecdysozoa</taxon>
        <taxon>Arthropoda</taxon>
        <taxon>Hexapoda</taxon>
        <taxon>Insecta</taxon>
        <taxon>Pterygota</taxon>
        <taxon>Neoptera</taxon>
        <taxon>Endopterygota</taxon>
        <taxon>Coleoptera</taxon>
        <taxon>Polyphaga</taxon>
        <taxon>Cucujiformia</taxon>
        <taxon>Nitidulidae</taxon>
        <taxon>Meligethinae</taxon>
        <taxon>Brassicogethes</taxon>
    </lineage>
</organism>
<protein>
    <submittedName>
        <fullName evidence="1">Uncharacterized protein</fullName>
    </submittedName>
</protein>
<name>A0A9P0AYB0_BRAAE</name>
<sequence length="223" mass="26586">MGRIKSIEAKLINAEIESRIKKECTIKNIGKKLYLKTERKFKENHLIDVMAQNQLCIQITRDKLIEYLLKKETEKVMGKTLNIKENIEETSDEDEQAYNKWRKNNKFKMPTVSSKKMMAFLEKMDEVEVKKNAVEQCTSKMNSQSRLSWNSPNCLMKAITHSILHRKWYNLTKLLLILVHWTNIKLYRPIVFDYCEKILNNYHPLIEESGLKDQFQMILRRKD</sequence>
<evidence type="ECO:0000313" key="1">
    <source>
        <dbReference type="EMBL" id="CAH0550203.1"/>
    </source>
</evidence>
<accession>A0A9P0AYB0</accession>
<dbReference type="OrthoDB" id="6774666at2759"/>